<keyword evidence="1" id="KW-0479">Metal-binding</keyword>
<dbReference type="PANTHER" id="PTHR43808:SF9">
    <property type="entry name" value="BLL0789 PROTEIN"/>
    <property type="match status" value="1"/>
</dbReference>
<evidence type="ECO:0000313" key="6">
    <source>
        <dbReference type="Proteomes" id="UP001431131"/>
    </source>
</evidence>
<sequence length="378" mass="41225">MEKLVSFLKEKEIEMVNVLRELVELESPSHDKELVDQVGRKISEIFARYVGGPLVVIENSGAGNIIRAEFGVGEEQILILTHMDTVWPKGTLENMPFRIEEDKVYGPGTFDMKGGIVQGLFALHALRELNVNLKRKVVMLVTPDEESGSETSRSLIEEEAKKSKYVLVLESAASKEGKLKTSRKGVGMFTIKVKGCASHAGIEPEKGVSAIDELAGVIKYLHSLTDFEKGTTLNVGVIKGGTSSNVVAAEAEAELDLRVTTNDEFDRVIPLIMNMKPSREGISIEVTGGINRPPLEKIIEVSRMFQLARELSEKYLDFRLEDQLSGGGSDGSFASQFAPTLDGLGPVGDGAHARNEYLLKSQMPVRSALVALLIAKLG</sequence>
<dbReference type="EMBL" id="JAKTTI010000050">
    <property type="protein sequence ID" value="MCH1627687.1"/>
    <property type="molecule type" value="Genomic_DNA"/>
</dbReference>
<evidence type="ECO:0000256" key="3">
    <source>
        <dbReference type="PIRSR" id="PIRSR037238-1"/>
    </source>
</evidence>
<organism evidence="5 6">
    <name type="scientific">Fredinandcohnia quinoae</name>
    <dbReference type="NCBI Taxonomy" id="2918902"/>
    <lineage>
        <taxon>Bacteria</taxon>
        <taxon>Bacillati</taxon>
        <taxon>Bacillota</taxon>
        <taxon>Bacilli</taxon>
        <taxon>Bacillales</taxon>
        <taxon>Bacillaceae</taxon>
        <taxon>Fredinandcohnia</taxon>
    </lineage>
</organism>
<evidence type="ECO:0000313" key="5">
    <source>
        <dbReference type="EMBL" id="MCH1627687.1"/>
    </source>
</evidence>
<feature type="active site" description="Proton acceptor" evidence="3">
    <location>
        <position position="145"/>
    </location>
</feature>
<dbReference type="GO" id="GO:0046872">
    <property type="term" value="F:metal ion binding"/>
    <property type="evidence" value="ECO:0007669"/>
    <property type="project" value="UniProtKB-KW"/>
</dbReference>
<dbReference type="CDD" id="cd03885">
    <property type="entry name" value="M20_CPDG2"/>
    <property type="match status" value="1"/>
</dbReference>
<comment type="caution">
    <text evidence="5">The sequence shown here is derived from an EMBL/GenBank/DDBJ whole genome shotgun (WGS) entry which is preliminary data.</text>
</comment>
<dbReference type="Proteomes" id="UP001431131">
    <property type="component" value="Unassembled WGS sequence"/>
</dbReference>
<dbReference type="SUPFAM" id="SSF53187">
    <property type="entry name" value="Zn-dependent exopeptidases"/>
    <property type="match status" value="1"/>
</dbReference>
<dbReference type="InterPro" id="IPR002933">
    <property type="entry name" value="Peptidase_M20"/>
</dbReference>
<proteinExistence type="predicted"/>
<protein>
    <submittedName>
        <fullName evidence="5">M20 family metallopeptidase</fullName>
    </submittedName>
</protein>
<dbReference type="InterPro" id="IPR017150">
    <property type="entry name" value="Pept_M20_glutamate_carboxypep"/>
</dbReference>
<feature type="domain" description="Peptidase M20 dimerisation" evidence="4">
    <location>
        <begin position="182"/>
        <end position="270"/>
    </location>
</feature>
<reference evidence="5" key="1">
    <citation type="submission" date="2022-02" db="EMBL/GenBank/DDBJ databases">
        <title>Fredinandcohnia quinoae sp. nov. isolated from Chenopodium quinoa seeds.</title>
        <authorList>
            <person name="Saati-Santamaria Z."/>
            <person name="Flores-Felix J.D."/>
            <person name="Igual J.M."/>
            <person name="Velazquez E."/>
            <person name="Garcia-Fraile P."/>
            <person name="Martinez-Molina E."/>
        </authorList>
    </citation>
    <scope>NUCLEOTIDE SEQUENCE</scope>
    <source>
        <strain evidence="5">SECRCQ15</strain>
    </source>
</reference>
<dbReference type="GO" id="GO:0016787">
    <property type="term" value="F:hydrolase activity"/>
    <property type="evidence" value="ECO:0007669"/>
    <property type="project" value="UniProtKB-KW"/>
</dbReference>
<keyword evidence="2" id="KW-0378">Hydrolase</keyword>
<evidence type="ECO:0000256" key="2">
    <source>
        <dbReference type="ARBA" id="ARBA00022801"/>
    </source>
</evidence>
<dbReference type="Gene3D" id="3.30.70.360">
    <property type="match status" value="1"/>
</dbReference>
<dbReference type="PIRSF" id="PIRSF037238">
    <property type="entry name" value="Carboxypeptidase_G2"/>
    <property type="match status" value="1"/>
</dbReference>
<feature type="active site" evidence="3">
    <location>
        <position position="84"/>
    </location>
</feature>
<dbReference type="RefSeq" id="WP_240257607.1">
    <property type="nucleotide sequence ID" value="NZ_JAKTTI010000050.1"/>
</dbReference>
<dbReference type="InterPro" id="IPR036264">
    <property type="entry name" value="Bact_exopeptidase_dim_dom"/>
</dbReference>
<dbReference type="Pfam" id="PF01546">
    <property type="entry name" value="Peptidase_M20"/>
    <property type="match status" value="1"/>
</dbReference>
<dbReference type="Pfam" id="PF07687">
    <property type="entry name" value="M20_dimer"/>
    <property type="match status" value="1"/>
</dbReference>
<name>A0AAW5ECG7_9BACI</name>
<evidence type="ECO:0000259" key="4">
    <source>
        <dbReference type="Pfam" id="PF07687"/>
    </source>
</evidence>
<evidence type="ECO:0000256" key="1">
    <source>
        <dbReference type="ARBA" id="ARBA00022723"/>
    </source>
</evidence>
<gene>
    <name evidence="5" type="ORF">MJG50_20325</name>
</gene>
<accession>A0AAW5ECG7</accession>
<dbReference type="InterPro" id="IPR011650">
    <property type="entry name" value="Peptidase_M20_dimer"/>
</dbReference>
<dbReference type="PANTHER" id="PTHR43808">
    <property type="entry name" value="ACETYLORNITHINE DEACETYLASE"/>
    <property type="match status" value="1"/>
</dbReference>
<dbReference type="AlphaFoldDB" id="A0AAW5ECG7"/>
<dbReference type="Gene3D" id="3.40.630.10">
    <property type="entry name" value="Zn peptidases"/>
    <property type="match status" value="1"/>
</dbReference>
<dbReference type="SUPFAM" id="SSF55031">
    <property type="entry name" value="Bacterial exopeptidase dimerisation domain"/>
    <property type="match status" value="1"/>
</dbReference>
<dbReference type="InterPro" id="IPR050072">
    <property type="entry name" value="Peptidase_M20A"/>
</dbReference>
<keyword evidence="6" id="KW-1185">Reference proteome</keyword>